<dbReference type="EMBL" id="JAAAID010000162">
    <property type="protein sequence ID" value="KAG0021392.1"/>
    <property type="molecule type" value="Genomic_DNA"/>
</dbReference>
<feature type="region of interest" description="Disordered" evidence="1">
    <location>
        <begin position="1"/>
        <end position="22"/>
    </location>
</feature>
<evidence type="ECO:0000256" key="1">
    <source>
        <dbReference type="SAM" id="MobiDB-lite"/>
    </source>
</evidence>
<comment type="caution">
    <text evidence="2">The sequence shown here is derived from an EMBL/GenBank/DDBJ whole genome shotgun (WGS) entry which is preliminary data.</text>
</comment>
<dbReference type="OrthoDB" id="2426959at2759"/>
<keyword evidence="3" id="KW-1185">Reference proteome</keyword>
<protein>
    <submittedName>
        <fullName evidence="2">Uncharacterized protein</fullName>
    </submittedName>
</protein>
<name>A0A9P6T340_9FUNG</name>
<evidence type="ECO:0000313" key="3">
    <source>
        <dbReference type="Proteomes" id="UP000703661"/>
    </source>
</evidence>
<dbReference type="AlphaFoldDB" id="A0A9P6T340"/>
<accession>A0A9P6T340</accession>
<organism evidence="2 3">
    <name type="scientific">Entomortierella chlamydospora</name>
    <dbReference type="NCBI Taxonomy" id="101097"/>
    <lineage>
        <taxon>Eukaryota</taxon>
        <taxon>Fungi</taxon>
        <taxon>Fungi incertae sedis</taxon>
        <taxon>Mucoromycota</taxon>
        <taxon>Mortierellomycotina</taxon>
        <taxon>Mortierellomycetes</taxon>
        <taxon>Mortierellales</taxon>
        <taxon>Mortierellaceae</taxon>
        <taxon>Entomortierella</taxon>
    </lineage>
</organism>
<sequence length="99" mass="10924">MLKEGPTHLQNAKTALDAGLEGTGQKTKATLEKLQLLQKSIAENSKSHDKGVTATQLAKEAFQKDIAEAKEAFDQEMTLRHADVVKQYVGAFVQQIDHY</sequence>
<reference evidence="2" key="1">
    <citation type="journal article" date="2020" name="Fungal Divers.">
        <title>Resolving the Mortierellaceae phylogeny through synthesis of multi-gene phylogenetics and phylogenomics.</title>
        <authorList>
            <person name="Vandepol N."/>
            <person name="Liber J."/>
            <person name="Desiro A."/>
            <person name="Na H."/>
            <person name="Kennedy M."/>
            <person name="Barry K."/>
            <person name="Grigoriev I.V."/>
            <person name="Miller A.N."/>
            <person name="O'Donnell K."/>
            <person name="Stajich J.E."/>
            <person name="Bonito G."/>
        </authorList>
    </citation>
    <scope>NUCLEOTIDE SEQUENCE</scope>
    <source>
        <strain evidence="2">NRRL 2769</strain>
    </source>
</reference>
<proteinExistence type="predicted"/>
<evidence type="ECO:0000313" key="2">
    <source>
        <dbReference type="EMBL" id="KAG0021392.1"/>
    </source>
</evidence>
<dbReference type="Proteomes" id="UP000703661">
    <property type="component" value="Unassembled WGS sequence"/>
</dbReference>
<gene>
    <name evidence="2" type="ORF">BGZ80_002507</name>
</gene>